<comment type="caution">
    <text evidence="3">The sequence shown here is derived from an EMBL/GenBank/DDBJ whole genome shotgun (WGS) entry which is preliminary data.</text>
</comment>
<dbReference type="AlphaFoldDB" id="A0A8J2WWU2"/>
<keyword evidence="1" id="KW-0812">Transmembrane</keyword>
<feature type="transmembrane region" description="Helical" evidence="1">
    <location>
        <begin position="134"/>
        <end position="163"/>
    </location>
</feature>
<evidence type="ECO:0000256" key="1">
    <source>
        <dbReference type="SAM" id="Phobius"/>
    </source>
</evidence>
<feature type="transmembrane region" description="Helical" evidence="1">
    <location>
        <begin position="49"/>
        <end position="69"/>
    </location>
</feature>
<evidence type="ECO:0000313" key="3">
    <source>
        <dbReference type="EMBL" id="CAH0370659.1"/>
    </source>
</evidence>
<feature type="transmembrane region" description="Helical" evidence="1">
    <location>
        <begin position="81"/>
        <end position="104"/>
    </location>
</feature>
<evidence type="ECO:0000256" key="2">
    <source>
        <dbReference type="SAM" id="SignalP"/>
    </source>
</evidence>
<dbReference type="EMBL" id="CAKKNE010000003">
    <property type="protein sequence ID" value="CAH0370659.1"/>
    <property type="molecule type" value="Genomic_DNA"/>
</dbReference>
<proteinExistence type="predicted"/>
<sequence length="229" mass="25168">MALIKIASLVLLGVLATGSTTDAFATPRRARGLVVTRGGSVDLPPTKPKPLAVELAVDVGVVAATLGLFRRVGCIRARDCGLRVVLAARLFFAVANSILIALYASALRYARRLPTSPVVVQDISFMEDRMRKSLFKIAVVLGLHVTFGLMPPLIVFSLVHWVAQPLWWDKETSYYRKYGLGRNGGPRAFGVARNIWIYTKEFMMPKKLPRSGGRSVGPDDTTYMYGLEN</sequence>
<evidence type="ECO:0008006" key="5">
    <source>
        <dbReference type="Google" id="ProtNLM"/>
    </source>
</evidence>
<feature type="signal peptide" evidence="2">
    <location>
        <begin position="1"/>
        <end position="23"/>
    </location>
</feature>
<keyword evidence="4" id="KW-1185">Reference proteome</keyword>
<dbReference type="Proteomes" id="UP000789595">
    <property type="component" value="Unassembled WGS sequence"/>
</dbReference>
<keyword evidence="2" id="KW-0732">Signal</keyword>
<keyword evidence="1" id="KW-0472">Membrane</keyword>
<evidence type="ECO:0000313" key="4">
    <source>
        <dbReference type="Proteomes" id="UP000789595"/>
    </source>
</evidence>
<protein>
    <recommendedName>
        <fullName evidence="5">Derlin</fullName>
    </recommendedName>
</protein>
<organism evidence="3 4">
    <name type="scientific">Pelagomonas calceolata</name>
    <dbReference type="NCBI Taxonomy" id="35677"/>
    <lineage>
        <taxon>Eukaryota</taxon>
        <taxon>Sar</taxon>
        <taxon>Stramenopiles</taxon>
        <taxon>Ochrophyta</taxon>
        <taxon>Pelagophyceae</taxon>
        <taxon>Pelagomonadales</taxon>
        <taxon>Pelagomonadaceae</taxon>
        <taxon>Pelagomonas</taxon>
    </lineage>
</organism>
<name>A0A8J2WWU2_9STRA</name>
<feature type="chain" id="PRO_5035159193" description="Derlin" evidence="2">
    <location>
        <begin position="24"/>
        <end position="229"/>
    </location>
</feature>
<keyword evidence="1" id="KW-1133">Transmembrane helix</keyword>
<gene>
    <name evidence="3" type="ORF">PECAL_3P05550</name>
</gene>
<reference evidence="3" key="1">
    <citation type="submission" date="2021-11" db="EMBL/GenBank/DDBJ databases">
        <authorList>
            <consortium name="Genoscope - CEA"/>
            <person name="William W."/>
        </authorList>
    </citation>
    <scope>NUCLEOTIDE SEQUENCE</scope>
</reference>
<accession>A0A8J2WWU2</accession>